<organism evidence="6 7">
    <name type="scientific">Cloeon dipterum</name>
    <dbReference type="NCBI Taxonomy" id="197152"/>
    <lineage>
        <taxon>Eukaryota</taxon>
        <taxon>Metazoa</taxon>
        <taxon>Ecdysozoa</taxon>
        <taxon>Arthropoda</taxon>
        <taxon>Hexapoda</taxon>
        <taxon>Insecta</taxon>
        <taxon>Pterygota</taxon>
        <taxon>Palaeoptera</taxon>
        <taxon>Ephemeroptera</taxon>
        <taxon>Pisciforma</taxon>
        <taxon>Baetidae</taxon>
        <taxon>Cloeon</taxon>
    </lineage>
</organism>
<dbReference type="CDD" id="cd00051">
    <property type="entry name" value="EFh"/>
    <property type="match status" value="1"/>
</dbReference>
<dbReference type="Proteomes" id="UP000494165">
    <property type="component" value="Unassembled WGS sequence"/>
</dbReference>
<reference evidence="6 7" key="1">
    <citation type="submission" date="2020-04" db="EMBL/GenBank/DDBJ databases">
        <authorList>
            <person name="Alioto T."/>
            <person name="Alioto T."/>
            <person name="Gomez Garrido J."/>
        </authorList>
    </citation>
    <scope>NUCLEOTIDE SEQUENCE [LARGE SCALE GENOMIC DNA]</scope>
</reference>
<dbReference type="InterPro" id="IPR011992">
    <property type="entry name" value="EF-hand-dom_pair"/>
</dbReference>
<evidence type="ECO:0000256" key="2">
    <source>
        <dbReference type="ARBA" id="ARBA00022737"/>
    </source>
</evidence>
<name>A0A8S1CS97_9INSE</name>
<comment type="caution">
    <text evidence="6">The sequence shown here is derived from an EMBL/GenBank/DDBJ whole genome shotgun (WGS) entry which is preliminary data.</text>
</comment>
<dbReference type="PANTHER" id="PTHR23055:SF60">
    <property type="entry name" value="CALAXIN"/>
    <property type="match status" value="1"/>
</dbReference>
<feature type="domain" description="EF-hand" evidence="5">
    <location>
        <begin position="218"/>
        <end position="253"/>
    </location>
</feature>
<dbReference type="InterPro" id="IPR018247">
    <property type="entry name" value="EF_Hand_1_Ca_BS"/>
</dbReference>
<dbReference type="SUPFAM" id="SSF47473">
    <property type="entry name" value="EF-hand"/>
    <property type="match status" value="1"/>
</dbReference>
<evidence type="ECO:0000259" key="5">
    <source>
        <dbReference type="PROSITE" id="PS50222"/>
    </source>
</evidence>
<proteinExistence type="predicted"/>
<dbReference type="InterPro" id="IPR028846">
    <property type="entry name" value="Recoverin"/>
</dbReference>
<dbReference type="AlphaFoldDB" id="A0A8S1CS97"/>
<dbReference type="EMBL" id="CADEPI010000058">
    <property type="protein sequence ID" value="CAB3371048.1"/>
    <property type="molecule type" value="Genomic_DNA"/>
</dbReference>
<gene>
    <name evidence="6" type="ORF">CLODIP_2_CD08537</name>
</gene>
<feature type="domain" description="EF-hand" evidence="5">
    <location>
        <begin position="182"/>
        <end position="217"/>
    </location>
</feature>
<evidence type="ECO:0000256" key="4">
    <source>
        <dbReference type="SAM" id="MobiDB-lite"/>
    </source>
</evidence>
<keyword evidence="1" id="KW-0479">Metal-binding</keyword>
<keyword evidence="2" id="KW-0677">Repeat</keyword>
<evidence type="ECO:0000256" key="1">
    <source>
        <dbReference type="ARBA" id="ARBA00022723"/>
    </source>
</evidence>
<feature type="region of interest" description="Disordered" evidence="4">
    <location>
        <begin position="88"/>
        <end position="110"/>
    </location>
</feature>
<dbReference type="OrthoDB" id="191686at2759"/>
<dbReference type="SMART" id="SM00054">
    <property type="entry name" value="EFh"/>
    <property type="match status" value="2"/>
</dbReference>
<accession>A0A8S1CS97</accession>
<dbReference type="Gene3D" id="1.10.238.10">
    <property type="entry name" value="EF-hand"/>
    <property type="match status" value="1"/>
</dbReference>
<dbReference type="PROSITE" id="PS00018">
    <property type="entry name" value="EF_HAND_1"/>
    <property type="match status" value="2"/>
</dbReference>
<dbReference type="PROSITE" id="PS50222">
    <property type="entry name" value="EF_HAND_2"/>
    <property type="match status" value="3"/>
</dbReference>
<protein>
    <recommendedName>
        <fullName evidence="5">EF-hand domain-containing protein</fullName>
    </recommendedName>
</protein>
<feature type="domain" description="EF-hand" evidence="5">
    <location>
        <begin position="264"/>
        <end position="299"/>
    </location>
</feature>
<keyword evidence="7" id="KW-1185">Reference proteome</keyword>
<dbReference type="InterPro" id="IPR002048">
    <property type="entry name" value="EF_hand_dom"/>
</dbReference>
<dbReference type="GO" id="GO:0005509">
    <property type="term" value="F:calcium ion binding"/>
    <property type="evidence" value="ECO:0007669"/>
    <property type="project" value="InterPro"/>
</dbReference>
<evidence type="ECO:0000313" key="6">
    <source>
        <dbReference type="EMBL" id="CAB3371048.1"/>
    </source>
</evidence>
<evidence type="ECO:0000313" key="7">
    <source>
        <dbReference type="Proteomes" id="UP000494165"/>
    </source>
</evidence>
<evidence type="ECO:0000256" key="3">
    <source>
        <dbReference type="ARBA" id="ARBA00022837"/>
    </source>
</evidence>
<sequence>MIANNCFRGDDFLFTHSKPRDRVVHHQISHAAGPLKISQQKGGAGMAAFIRSVSLFLVRGRRASRAADPNKLKQSASADQIHQVQRRGNLLDKKQQAGSGLPKKMQKGNKCSSAHLIESLKKRTHFSKREIEALLKLHRSLAATSQKKQLIQRPPKTGNDGGRPVLDRECFRELLHNSLDLTEEKLMERIFHVFDKRSEGVIDGERWVLGMSVLLKGTLSEKEAYCFSVYDLNGDGFISKEEILHLLAGCLATPAAGDEDPEEGVRDLTDVALRKMDVDRDGKLSFNDYVEAIKQEPLLLEAFGPCLPSEQTCESFIATLLKA</sequence>
<dbReference type="Pfam" id="PF13499">
    <property type="entry name" value="EF-hand_7"/>
    <property type="match status" value="1"/>
</dbReference>
<keyword evidence="3" id="KW-0106">Calcium</keyword>
<dbReference type="PANTHER" id="PTHR23055">
    <property type="entry name" value="CALCIUM BINDING PROTEINS"/>
    <property type="match status" value="1"/>
</dbReference>